<keyword evidence="2" id="KW-0472">Membrane</keyword>
<accession>A0A9P9WC20</accession>
<protein>
    <submittedName>
        <fullName evidence="3">Uncharacterized protein</fullName>
    </submittedName>
</protein>
<gene>
    <name evidence="3" type="ORF">JX265_011770</name>
</gene>
<dbReference type="Proteomes" id="UP000829685">
    <property type="component" value="Unassembled WGS sequence"/>
</dbReference>
<feature type="compositionally biased region" description="Polar residues" evidence="1">
    <location>
        <begin position="144"/>
        <end position="153"/>
    </location>
</feature>
<name>A0A9P9WC20_9PEZI</name>
<comment type="caution">
    <text evidence="3">The sequence shown here is derived from an EMBL/GenBank/DDBJ whole genome shotgun (WGS) entry which is preliminary data.</text>
</comment>
<keyword evidence="2" id="KW-1133">Transmembrane helix</keyword>
<feature type="region of interest" description="Disordered" evidence="1">
    <location>
        <begin position="126"/>
        <end position="153"/>
    </location>
</feature>
<sequence>MGTSQRQAYDISNVPIPKTCYSDCKSADDETQLSGSIMNPDPLFETANDYCGGCLNKTAFLPTAVPVAVGVSTVLVTELVEDGDRETVYSTVLQKTVYGTKLVDNVTPGVGSSTATTSTLSSNVTSQQTIARKTTTSTTATASGNAPPTNGIALSNQGAVSQRDVIHWPQTVGAVLGSVAALAILAIASSYFRYRRRRRRRSEAVTPETEEPELGDKAQLHSECVPYLQPYELHETARPWEAGGSEKFELLAVLPVELYGETSMKPEFAASPVSTEMAGEYRRGR</sequence>
<reference evidence="3" key="1">
    <citation type="submission" date="2021-03" db="EMBL/GenBank/DDBJ databases">
        <title>Revisited historic fungal species revealed as producer of novel bioactive compounds through whole genome sequencing and comparative genomics.</title>
        <authorList>
            <person name="Vignolle G.A."/>
            <person name="Hochenegger N."/>
            <person name="Mach R.L."/>
            <person name="Mach-Aigner A.R."/>
            <person name="Javad Rahimi M."/>
            <person name="Salim K.A."/>
            <person name="Chan C.M."/>
            <person name="Lim L.B.L."/>
            <person name="Cai F."/>
            <person name="Druzhinina I.S."/>
            <person name="U'Ren J.M."/>
            <person name="Derntl C."/>
        </authorList>
    </citation>
    <scope>NUCLEOTIDE SEQUENCE</scope>
    <source>
        <strain evidence="3">TUCIM 5799</strain>
    </source>
</reference>
<feature type="transmembrane region" description="Helical" evidence="2">
    <location>
        <begin position="172"/>
        <end position="192"/>
    </location>
</feature>
<proteinExistence type="predicted"/>
<feature type="compositionally biased region" description="Low complexity" evidence="1">
    <location>
        <begin position="126"/>
        <end position="143"/>
    </location>
</feature>
<evidence type="ECO:0000256" key="1">
    <source>
        <dbReference type="SAM" id="MobiDB-lite"/>
    </source>
</evidence>
<evidence type="ECO:0000256" key="2">
    <source>
        <dbReference type="SAM" id="Phobius"/>
    </source>
</evidence>
<dbReference type="EMBL" id="JAFIMR010000045">
    <property type="protein sequence ID" value="KAI1856258.1"/>
    <property type="molecule type" value="Genomic_DNA"/>
</dbReference>
<organism evidence="3 4">
    <name type="scientific">Neoarthrinium moseri</name>
    <dbReference type="NCBI Taxonomy" id="1658444"/>
    <lineage>
        <taxon>Eukaryota</taxon>
        <taxon>Fungi</taxon>
        <taxon>Dikarya</taxon>
        <taxon>Ascomycota</taxon>
        <taxon>Pezizomycotina</taxon>
        <taxon>Sordariomycetes</taxon>
        <taxon>Xylariomycetidae</taxon>
        <taxon>Amphisphaeriales</taxon>
        <taxon>Apiosporaceae</taxon>
        <taxon>Neoarthrinium</taxon>
    </lineage>
</organism>
<evidence type="ECO:0000313" key="3">
    <source>
        <dbReference type="EMBL" id="KAI1856258.1"/>
    </source>
</evidence>
<keyword evidence="4" id="KW-1185">Reference proteome</keyword>
<evidence type="ECO:0000313" key="4">
    <source>
        <dbReference type="Proteomes" id="UP000829685"/>
    </source>
</evidence>
<dbReference type="AlphaFoldDB" id="A0A9P9WC20"/>
<keyword evidence="2" id="KW-0812">Transmembrane</keyword>